<reference evidence="1 2" key="1">
    <citation type="journal article" date="2010" name="J. Bacteriol.">
        <title>Complete Genome Sequence of Cronobacter turicensis LMG 23827, a foodborne pathogen causing deaths in neonates.</title>
        <authorList>
            <person name="Stephan R."/>
            <person name="Lehner A."/>
            <person name="Tischler P."/>
            <person name="Rattei T."/>
        </authorList>
    </citation>
    <scope>NUCLEOTIDE SEQUENCE [LARGE SCALE GENOMIC DNA]</scope>
    <source>
        <strain evidence="2">DSM 18703 / CCUG 55852 / LMG 23827 / z3032</strain>
    </source>
</reference>
<sequence length="37" mass="4528">MLKTVTTFALLPFRLFHKGRKNEICVTKWLYPDRRTF</sequence>
<dbReference type="HOGENOM" id="CLU_3348620_0_0_6"/>
<organism evidence="1 2">
    <name type="scientific">Cronobacter turicensis (strain DSM 18703 / CCUG 55852 / LMG 23827 / z3032)</name>
    <dbReference type="NCBI Taxonomy" id="693216"/>
    <lineage>
        <taxon>Bacteria</taxon>
        <taxon>Pseudomonadati</taxon>
        <taxon>Pseudomonadota</taxon>
        <taxon>Gammaproteobacteria</taxon>
        <taxon>Enterobacterales</taxon>
        <taxon>Enterobacteriaceae</taxon>
        <taxon>Cronobacter</taxon>
    </lineage>
</organism>
<reference evidence="2" key="2">
    <citation type="journal article" date="2011" name="J. Bacteriol.">
        <title>Complete genome sequence of Cronobacter turicensis LMG 23827, a food-borne pathogen causing deaths in neonates.</title>
        <authorList>
            <person name="Stephan R."/>
            <person name="Lehner A."/>
            <person name="Tischler P."/>
            <person name="Rattei T."/>
        </authorList>
    </citation>
    <scope>NUCLEOTIDE SEQUENCE [LARGE SCALE GENOMIC DNA]</scope>
    <source>
        <strain evidence="2">DSM 18703 / CCUG 55852 / LMG 23827 / z3032</strain>
    </source>
</reference>
<name>C9Y4G5_CROTZ</name>
<dbReference type="EMBL" id="FN543093">
    <property type="protein sequence ID" value="CBA30949.1"/>
    <property type="molecule type" value="Genomic_DNA"/>
</dbReference>
<evidence type="ECO:0000313" key="2">
    <source>
        <dbReference type="Proteomes" id="UP000002069"/>
    </source>
</evidence>
<proteinExistence type="predicted"/>
<protein>
    <submittedName>
        <fullName evidence="1">Uncharacterized protein</fullName>
    </submittedName>
</protein>
<keyword evidence="2" id="KW-1185">Reference proteome</keyword>
<dbReference type="AlphaFoldDB" id="C9Y4G5"/>
<dbReference type="KEGG" id="ctu:CTU_21710"/>
<accession>C9Y4G5</accession>
<gene>
    <name evidence="1" type="ordered locus">Ctu_21710</name>
</gene>
<evidence type="ECO:0000313" key="1">
    <source>
        <dbReference type="EMBL" id="CBA30949.1"/>
    </source>
</evidence>
<dbReference type="PATRIC" id="fig|693216.3.peg.2053"/>
<dbReference type="Proteomes" id="UP000002069">
    <property type="component" value="Chromosome"/>
</dbReference>